<protein>
    <submittedName>
        <fullName evidence="2">Uncharacterized protein</fullName>
    </submittedName>
</protein>
<evidence type="ECO:0000313" key="3">
    <source>
        <dbReference type="Proteomes" id="UP001230328"/>
    </source>
</evidence>
<reference evidence="2 3" key="1">
    <citation type="submission" date="2023-07" db="EMBL/GenBank/DDBJ databases">
        <title>Comparative genomics of wheat-associated soil bacteria to identify genetic determinants of phenazine resistance.</title>
        <authorList>
            <person name="Mouncey N."/>
        </authorList>
    </citation>
    <scope>NUCLEOTIDE SEQUENCE [LARGE SCALE GENOMIC DNA]</scope>
    <source>
        <strain evidence="2 3">V2I4</strain>
    </source>
</reference>
<feature type="compositionally biased region" description="Polar residues" evidence="1">
    <location>
        <begin position="168"/>
        <end position="177"/>
    </location>
</feature>
<dbReference type="EMBL" id="JAUSZI010000002">
    <property type="protein sequence ID" value="MDQ1022892.1"/>
    <property type="molecule type" value="Genomic_DNA"/>
</dbReference>
<evidence type="ECO:0000256" key="1">
    <source>
        <dbReference type="SAM" id="MobiDB-lite"/>
    </source>
</evidence>
<sequence length="177" mass="20487">MFNFGIETYRPQWLNGRSAIVAGHGRQLRALIGRPLTRAWLVWDVQDNEWFSDCPVLLDFTGEQVEINHRKFDDVSITWNTVDPHQPVRWPGFDLQWRSDMRRELHALEGQALQDVELLEWTGTDMAQGTVAVSFRFPHSQLTIANALDENELAFGPPESPYRRHSLHQNTRPGQGR</sequence>
<comment type="caution">
    <text evidence="2">The sequence shown here is derived from an EMBL/GenBank/DDBJ whole genome shotgun (WGS) entry which is preliminary data.</text>
</comment>
<organism evidence="2 3">
    <name type="scientific">Streptomyces umbrinus</name>
    <dbReference type="NCBI Taxonomy" id="67370"/>
    <lineage>
        <taxon>Bacteria</taxon>
        <taxon>Bacillati</taxon>
        <taxon>Actinomycetota</taxon>
        <taxon>Actinomycetes</taxon>
        <taxon>Kitasatosporales</taxon>
        <taxon>Streptomycetaceae</taxon>
        <taxon>Streptomyces</taxon>
        <taxon>Streptomyces phaeochromogenes group</taxon>
    </lineage>
</organism>
<dbReference type="RefSeq" id="WP_307517789.1">
    <property type="nucleotide sequence ID" value="NZ_JAUSZI010000002.1"/>
</dbReference>
<gene>
    <name evidence="2" type="ORF">QF035_000474</name>
</gene>
<name>A0ABU0SH48_9ACTN</name>
<evidence type="ECO:0000313" key="2">
    <source>
        <dbReference type="EMBL" id="MDQ1022892.1"/>
    </source>
</evidence>
<feature type="region of interest" description="Disordered" evidence="1">
    <location>
        <begin position="155"/>
        <end position="177"/>
    </location>
</feature>
<proteinExistence type="predicted"/>
<dbReference type="Proteomes" id="UP001230328">
    <property type="component" value="Unassembled WGS sequence"/>
</dbReference>
<keyword evidence="3" id="KW-1185">Reference proteome</keyword>
<accession>A0ABU0SH48</accession>